<dbReference type="OrthoDB" id="2641515at2"/>
<proteinExistence type="predicted"/>
<feature type="domain" description="Pyrrolo-quinoline quinone repeat" evidence="1">
    <location>
        <begin position="355"/>
        <end position="510"/>
    </location>
</feature>
<protein>
    <recommendedName>
        <fullName evidence="1">Pyrrolo-quinoline quinone repeat domain-containing protein</fullName>
    </recommendedName>
</protein>
<accession>A0A1T2X2T3</accession>
<dbReference type="AlphaFoldDB" id="A0A1T2X2T3"/>
<dbReference type="SUPFAM" id="SSF50998">
    <property type="entry name" value="Quinoprotein alcohol dehydrogenase-like"/>
    <property type="match status" value="1"/>
</dbReference>
<feature type="domain" description="Pyrrolo-quinoline quinone repeat" evidence="1">
    <location>
        <begin position="593"/>
        <end position="732"/>
    </location>
</feature>
<evidence type="ECO:0000313" key="2">
    <source>
        <dbReference type="EMBL" id="OPA74170.1"/>
    </source>
</evidence>
<gene>
    <name evidence="2" type="ORF">BVG16_25705</name>
</gene>
<keyword evidence="3" id="KW-1185">Reference proteome</keyword>
<reference evidence="2 3" key="1">
    <citation type="submission" date="2017-01" db="EMBL/GenBank/DDBJ databases">
        <title>Genome analysis of Paenibacillus selenitrireducens ES3-24.</title>
        <authorList>
            <person name="Xu D."/>
            <person name="Yao R."/>
            <person name="Zheng S."/>
        </authorList>
    </citation>
    <scope>NUCLEOTIDE SEQUENCE [LARGE SCALE GENOMIC DNA]</scope>
    <source>
        <strain evidence="2 3">ES3-24</strain>
    </source>
</reference>
<dbReference type="EMBL" id="MSZX01000012">
    <property type="protein sequence ID" value="OPA74170.1"/>
    <property type="molecule type" value="Genomic_DNA"/>
</dbReference>
<sequence length="741" mass="83278">MLTYGMMTVVSVSLFFSPIAPPKQVTADSVSSSTAGSSQMFKVGDKVTLQMNTAYFPTQLTGNSNPRNLQIEYYGKKGESLKVELVAGEMVGVEDDSRGTLWIPAWYVTKESVITKSISPMTVTLKSKRSLSMTPGSNLKMWDTKSNISYTAVAQWKDWYGVLVSPSEWQQDSKIFRPALMWVQAKDIESKKTLPEGLWNENSNISSGIIRELVTYMLKDGDDSASILKLLGTPQVKEKSENLQMDAEAPIQLGEAWRYEREDAQFIATFSKSGKLKRTKWILPSDTYRRSGRTSGDDYHFTYDFVTTPIARTLKADPIWRNQGDLNFSYLIGGNKDVLLLKGDDGGFSGMHYNSSLYALNRKTSKKLWQQNAGFGGFTATMDSEHKYVTMYSAINPDIPDYEDRVRHIRVADGKIVWEVKLKKNGGYSMTAADRAIIVYDNWEPDLKNSTVTVLDTKTGVVRWKKALSGKYRILNQGVDDPYVLIQQDQELKAYHSITGKTTWSLTVKGKQLDDPTRNPYYTGGKRIEPLAQADSTTRWILLGDEWLLLNIKTGKAEAVYPAKPDELFEVLDQRYLLVQRGLDNRAEDIVSILYDAVDQRELWTLKGKATKGVIEGSTIYLTLNGIPAAVHKETGEVLWKMRMTSTNNEDLSHLVYSSYAVLDRYLLIQYASDLFVLNKEDGSLLGRLQDVRAGSAELREQDARNGALNATEAEVYVGTANGAFVRYDAKALERLLDQVD</sequence>
<dbReference type="InterPro" id="IPR015943">
    <property type="entry name" value="WD40/YVTN_repeat-like_dom_sf"/>
</dbReference>
<comment type="caution">
    <text evidence="2">The sequence shown here is derived from an EMBL/GenBank/DDBJ whole genome shotgun (WGS) entry which is preliminary data.</text>
</comment>
<name>A0A1T2X2T3_9BACL</name>
<dbReference type="PANTHER" id="PTHR34512">
    <property type="entry name" value="CELL SURFACE PROTEIN"/>
    <property type="match status" value="1"/>
</dbReference>
<evidence type="ECO:0000313" key="3">
    <source>
        <dbReference type="Proteomes" id="UP000190188"/>
    </source>
</evidence>
<dbReference type="InterPro" id="IPR002372">
    <property type="entry name" value="PQQ_rpt_dom"/>
</dbReference>
<evidence type="ECO:0000259" key="1">
    <source>
        <dbReference type="Pfam" id="PF13360"/>
    </source>
</evidence>
<dbReference type="InterPro" id="IPR011047">
    <property type="entry name" value="Quinoprotein_ADH-like_sf"/>
</dbReference>
<dbReference type="Gene3D" id="2.130.10.10">
    <property type="entry name" value="YVTN repeat-like/Quinoprotein amine dehydrogenase"/>
    <property type="match status" value="2"/>
</dbReference>
<organism evidence="2 3">
    <name type="scientific">Paenibacillus selenitireducens</name>
    <dbReference type="NCBI Taxonomy" id="1324314"/>
    <lineage>
        <taxon>Bacteria</taxon>
        <taxon>Bacillati</taxon>
        <taxon>Bacillota</taxon>
        <taxon>Bacilli</taxon>
        <taxon>Bacillales</taxon>
        <taxon>Paenibacillaceae</taxon>
        <taxon>Paenibacillus</taxon>
    </lineage>
</organism>
<dbReference type="PANTHER" id="PTHR34512:SF30">
    <property type="entry name" value="OUTER MEMBRANE PROTEIN ASSEMBLY FACTOR BAMB"/>
    <property type="match status" value="1"/>
</dbReference>
<dbReference type="Proteomes" id="UP000190188">
    <property type="component" value="Unassembled WGS sequence"/>
</dbReference>
<dbReference type="Pfam" id="PF13360">
    <property type="entry name" value="PQQ_2"/>
    <property type="match status" value="2"/>
</dbReference>